<reference evidence="1 2" key="1">
    <citation type="submission" date="2019-02" db="EMBL/GenBank/DDBJ databases">
        <title>Genome sequencing of the rare red list fungi Bondarzewia mesenterica.</title>
        <authorList>
            <person name="Buettner E."/>
            <person name="Kellner H."/>
        </authorList>
    </citation>
    <scope>NUCLEOTIDE SEQUENCE [LARGE SCALE GENOMIC DNA]</scope>
    <source>
        <strain evidence="1 2">DSM 108281</strain>
    </source>
</reference>
<sequence length="396" mass="44477">MDTSEFLRPLDCKHPGDEKSSYMFAVSEQELKRLDEQHNGITRYLEGKLSLAPLDKPRKILEMGAGTGAWAIQAALQYPDAEVLAVDMSPLPSRYFPSNVKFEQLDLLNEFPWEKESFDVIHLRLVLYHIPHPADLIRRAIPLLKPHGWLLIEDTCLMFFPHASGPAQRKRNEITSAYMESRDIDPRIGSHLEHILQSSGGFSDIFVHKVEFTLTPLPDGKSVHLLGSCTNIDRNLIDPAIRPLAETMRNSVVGATTRSLSDGLVAAGMTPELQIAWKEEMDDPRYDPTQLFFFTWSRKHASTVSTRPTSSKSGRLIELFDSGLRTESDSDGSAWSPSGTPYLYGLAISGEQGMEEDLRGFLADTEIMMGLSGHRSIEEIWGNYDEILYKLDVGQP</sequence>
<evidence type="ECO:0008006" key="3">
    <source>
        <dbReference type="Google" id="ProtNLM"/>
    </source>
</evidence>
<organism evidence="1 2">
    <name type="scientific">Bondarzewia mesenterica</name>
    <dbReference type="NCBI Taxonomy" id="1095465"/>
    <lineage>
        <taxon>Eukaryota</taxon>
        <taxon>Fungi</taxon>
        <taxon>Dikarya</taxon>
        <taxon>Basidiomycota</taxon>
        <taxon>Agaricomycotina</taxon>
        <taxon>Agaricomycetes</taxon>
        <taxon>Russulales</taxon>
        <taxon>Bondarzewiaceae</taxon>
        <taxon>Bondarzewia</taxon>
    </lineage>
</organism>
<dbReference type="InterPro" id="IPR029063">
    <property type="entry name" value="SAM-dependent_MTases_sf"/>
</dbReference>
<evidence type="ECO:0000313" key="2">
    <source>
        <dbReference type="Proteomes" id="UP000310158"/>
    </source>
</evidence>
<keyword evidence="2" id="KW-1185">Reference proteome</keyword>
<dbReference type="PANTHER" id="PTHR43591">
    <property type="entry name" value="METHYLTRANSFERASE"/>
    <property type="match status" value="1"/>
</dbReference>
<dbReference type="Pfam" id="PF13489">
    <property type="entry name" value="Methyltransf_23"/>
    <property type="match status" value="1"/>
</dbReference>
<gene>
    <name evidence="1" type="ORF">EW146_g6999</name>
</gene>
<comment type="caution">
    <text evidence="1">The sequence shown here is derived from an EMBL/GenBank/DDBJ whole genome shotgun (WGS) entry which is preliminary data.</text>
</comment>
<dbReference type="CDD" id="cd02440">
    <property type="entry name" value="AdoMet_MTases"/>
    <property type="match status" value="1"/>
</dbReference>
<dbReference type="EMBL" id="SGPL01000379">
    <property type="protein sequence ID" value="THH13193.1"/>
    <property type="molecule type" value="Genomic_DNA"/>
</dbReference>
<dbReference type="OrthoDB" id="506498at2759"/>
<accession>A0A4V3XEE4</accession>
<dbReference type="Proteomes" id="UP000310158">
    <property type="component" value="Unassembled WGS sequence"/>
</dbReference>
<dbReference type="Gene3D" id="3.40.50.150">
    <property type="entry name" value="Vaccinia Virus protein VP39"/>
    <property type="match status" value="1"/>
</dbReference>
<protein>
    <recommendedName>
        <fullName evidence="3">Methyltransferase domain-containing protein</fullName>
    </recommendedName>
</protein>
<dbReference type="AlphaFoldDB" id="A0A4V3XEE4"/>
<dbReference type="SUPFAM" id="SSF53335">
    <property type="entry name" value="S-adenosyl-L-methionine-dependent methyltransferases"/>
    <property type="match status" value="1"/>
</dbReference>
<name>A0A4V3XEE4_9AGAM</name>
<proteinExistence type="predicted"/>
<dbReference type="InterPro" id="IPR013785">
    <property type="entry name" value="Aldolase_TIM"/>
</dbReference>
<evidence type="ECO:0000313" key="1">
    <source>
        <dbReference type="EMBL" id="THH13193.1"/>
    </source>
</evidence>
<dbReference type="Gene3D" id="3.20.20.70">
    <property type="entry name" value="Aldolase class I"/>
    <property type="match status" value="1"/>
</dbReference>